<dbReference type="Gene3D" id="1.10.760.10">
    <property type="entry name" value="Cytochrome c-like domain"/>
    <property type="match status" value="3"/>
</dbReference>
<feature type="domain" description="Cytochrome c" evidence="5">
    <location>
        <begin position="170"/>
        <end position="249"/>
    </location>
</feature>
<comment type="caution">
    <text evidence="6">The sequence shown here is derived from an EMBL/GenBank/DDBJ whole genome shotgun (WGS) entry which is preliminary data.</text>
</comment>
<dbReference type="PANTHER" id="PTHR33751:SF1">
    <property type="entry name" value="CBB3-TYPE CYTOCHROME C OXIDASE SUBUNIT FIXP"/>
    <property type="match status" value="1"/>
</dbReference>
<dbReference type="Pfam" id="PF13442">
    <property type="entry name" value="Cytochrome_CBB3"/>
    <property type="match status" value="1"/>
</dbReference>
<dbReference type="InterPro" id="IPR050597">
    <property type="entry name" value="Cytochrome_c_Oxidase_Subunit"/>
</dbReference>
<evidence type="ECO:0000256" key="4">
    <source>
        <dbReference type="PROSITE-ProRule" id="PRU00433"/>
    </source>
</evidence>
<accession>A0A558RDD9</accession>
<keyword evidence="7" id="KW-1185">Reference proteome</keyword>
<gene>
    <name evidence="6" type="ORF">FOY91_00780</name>
</gene>
<dbReference type="InterPro" id="IPR009056">
    <property type="entry name" value="Cyt_c-like_dom"/>
</dbReference>
<evidence type="ECO:0000259" key="5">
    <source>
        <dbReference type="PROSITE" id="PS51007"/>
    </source>
</evidence>
<evidence type="ECO:0000256" key="1">
    <source>
        <dbReference type="ARBA" id="ARBA00022617"/>
    </source>
</evidence>
<dbReference type="PROSITE" id="PS51007">
    <property type="entry name" value="CYTC"/>
    <property type="match status" value="3"/>
</dbReference>
<reference evidence="6 7" key="1">
    <citation type="submission" date="2019-07" db="EMBL/GenBank/DDBJ databases">
        <title>Sphingomonas solaris sp. nov., isolated from a solar panel from Boston, Massachusetts.</title>
        <authorList>
            <person name="Tanner K."/>
            <person name="Pascual J."/>
            <person name="Mancuso C."/>
            <person name="Pereto J."/>
            <person name="Khalil A."/>
            <person name="Vilanova C."/>
        </authorList>
    </citation>
    <scope>NUCLEOTIDE SEQUENCE [LARGE SCALE GENOMIC DNA]</scope>
    <source>
        <strain evidence="6 7">R4DWN</strain>
    </source>
</reference>
<dbReference type="SUPFAM" id="SSF46626">
    <property type="entry name" value="Cytochrome c"/>
    <property type="match status" value="3"/>
</dbReference>
<organism evidence="6 7">
    <name type="scientific">Alterirhizorhabdus solaris</name>
    <dbReference type="NCBI Taxonomy" id="2529389"/>
    <lineage>
        <taxon>Bacteria</taxon>
        <taxon>Pseudomonadati</taxon>
        <taxon>Pseudomonadota</taxon>
        <taxon>Alphaproteobacteria</taxon>
        <taxon>Sphingomonadales</taxon>
        <taxon>Rhizorhabdaceae</taxon>
        <taxon>Alterirhizorhabdus</taxon>
    </lineage>
</organism>
<proteinExistence type="predicted"/>
<dbReference type="Pfam" id="PF00034">
    <property type="entry name" value="Cytochrom_C"/>
    <property type="match status" value="1"/>
</dbReference>
<dbReference type="InterPro" id="IPR036909">
    <property type="entry name" value="Cyt_c-like_dom_sf"/>
</dbReference>
<protein>
    <submittedName>
        <fullName evidence="6">Cytochrome C</fullName>
    </submittedName>
</protein>
<dbReference type="RefSeq" id="WP_145147123.1">
    <property type="nucleotide sequence ID" value="NZ_VNIM01000002.1"/>
</dbReference>
<dbReference type="AlphaFoldDB" id="A0A558RDD9"/>
<dbReference type="GO" id="GO:0020037">
    <property type="term" value="F:heme binding"/>
    <property type="evidence" value="ECO:0007669"/>
    <property type="project" value="InterPro"/>
</dbReference>
<sequence>MTARVTWSRIGLALAGAIVLALGVGWSGAINVAASSGHWPVTQWFLHWVMRNSVETRSALNSPDEVADSTGLISAAGHFAGSCMACHGAPGIRPSPVFQAATPAAPNLAETAPAWTDRQLYWILDHGVKFSGMPAWPARGREDEVRRMVTFVRRQPSMSPAQFRALTGGAAGVAGSPRFEACAGCHGADGRGRGAGDIPILGGQRPEYLLGSLRAYRSGDRASAVMGNAAAQLSDDDIRVLAERFAGMTGLGGLSGSGDRAAERIVAQGLPERQLPACLSCHRPGKPYPVLVGQKASYIAARLRQMRGDGKQVDARQSQATMPVIARRIPDDMIDRLARHLAGVEGDVPR</sequence>
<keyword evidence="1 4" id="KW-0349">Heme</keyword>
<dbReference type="EMBL" id="VNIM01000002">
    <property type="protein sequence ID" value="TVV77331.1"/>
    <property type="molecule type" value="Genomic_DNA"/>
</dbReference>
<evidence type="ECO:0000313" key="6">
    <source>
        <dbReference type="EMBL" id="TVV77331.1"/>
    </source>
</evidence>
<dbReference type="PANTHER" id="PTHR33751">
    <property type="entry name" value="CBB3-TYPE CYTOCHROME C OXIDASE SUBUNIT FIXP"/>
    <property type="match status" value="1"/>
</dbReference>
<dbReference type="OrthoDB" id="9773456at2"/>
<keyword evidence="3 4" id="KW-0408">Iron</keyword>
<dbReference type="GO" id="GO:0009055">
    <property type="term" value="F:electron transfer activity"/>
    <property type="evidence" value="ECO:0007669"/>
    <property type="project" value="InterPro"/>
</dbReference>
<evidence type="ECO:0000256" key="2">
    <source>
        <dbReference type="ARBA" id="ARBA00022723"/>
    </source>
</evidence>
<dbReference type="GO" id="GO:0046872">
    <property type="term" value="F:metal ion binding"/>
    <property type="evidence" value="ECO:0007669"/>
    <property type="project" value="UniProtKB-KW"/>
</dbReference>
<feature type="domain" description="Cytochrome c" evidence="5">
    <location>
        <begin position="70"/>
        <end position="156"/>
    </location>
</feature>
<keyword evidence="2 4" id="KW-0479">Metal-binding</keyword>
<evidence type="ECO:0000256" key="3">
    <source>
        <dbReference type="ARBA" id="ARBA00023004"/>
    </source>
</evidence>
<name>A0A558RDD9_9SPHN</name>
<evidence type="ECO:0000313" key="7">
    <source>
        <dbReference type="Proteomes" id="UP000318681"/>
    </source>
</evidence>
<dbReference type="Proteomes" id="UP000318681">
    <property type="component" value="Unassembled WGS sequence"/>
</dbReference>
<feature type="domain" description="Cytochrome c" evidence="5">
    <location>
        <begin position="264"/>
        <end position="345"/>
    </location>
</feature>